<reference evidence="1 2" key="1">
    <citation type="journal article" date="2017" name="Water Res.">
        <title>Discovery and metagenomic analysis of an anammox bacterial enrichment related to Candidatus "Brocadia caroliniensis" in a full-scale glycerol-fed nitritation-denitritation separate centrate treatment process.</title>
        <authorList>
            <person name="Park H."/>
            <person name="Brotto A.C."/>
            <person name="van Loosdrecht M.C."/>
            <person name="Chandran K."/>
        </authorList>
    </citation>
    <scope>NUCLEOTIDE SEQUENCE [LARGE SCALE GENOMIC DNA]</scope>
    <source>
        <strain evidence="1">26THWARD</strain>
    </source>
</reference>
<sequence>MSTGDGCSTSGISEYVKNLIKKRSFFTQQYYKVEIFVRSQGNTDKLRLSVLNAAAKNVEQIFPPQERED</sequence>
<gene>
    <name evidence="1" type="ORF">AYP45_01010</name>
</gene>
<name>A0A1V4AXM0_9BACT</name>
<dbReference type="EMBL" id="AYTS01000009">
    <property type="protein sequence ID" value="OOP57866.1"/>
    <property type="molecule type" value="Genomic_DNA"/>
</dbReference>
<dbReference type="AlphaFoldDB" id="A0A1V4AXM0"/>
<proteinExistence type="predicted"/>
<dbReference type="Proteomes" id="UP000189681">
    <property type="component" value="Unassembled WGS sequence"/>
</dbReference>
<evidence type="ECO:0000313" key="2">
    <source>
        <dbReference type="Proteomes" id="UP000189681"/>
    </source>
</evidence>
<accession>A0A1V4AXM0</accession>
<comment type="caution">
    <text evidence="1">The sequence shown here is derived from an EMBL/GenBank/DDBJ whole genome shotgun (WGS) entry which is preliminary data.</text>
</comment>
<organism evidence="1 2">
    <name type="scientific">Candidatus Brocadia carolinensis</name>
    <dbReference type="NCBI Taxonomy" id="1004156"/>
    <lineage>
        <taxon>Bacteria</taxon>
        <taxon>Pseudomonadati</taxon>
        <taxon>Planctomycetota</taxon>
        <taxon>Candidatus Brocadiia</taxon>
        <taxon>Candidatus Brocadiales</taxon>
        <taxon>Candidatus Brocadiaceae</taxon>
        <taxon>Candidatus Brocadia</taxon>
    </lineage>
</organism>
<evidence type="ECO:0000313" key="1">
    <source>
        <dbReference type="EMBL" id="OOP57866.1"/>
    </source>
</evidence>
<protein>
    <submittedName>
        <fullName evidence="1">Uncharacterized protein</fullName>
    </submittedName>
</protein>